<evidence type="ECO:0000256" key="1">
    <source>
        <dbReference type="SAM" id="SignalP"/>
    </source>
</evidence>
<dbReference type="InterPro" id="IPR029058">
    <property type="entry name" value="AB_hydrolase_fold"/>
</dbReference>
<reference evidence="2 3" key="1">
    <citation type="submission" date="2019-01" db="EMBL/GenBank/DDBJ databases">
        <authorList>
            <person name="Ferrante I. M."/>
        </authorList>
    </citation>
    <scope>NUCLEOTIDE SEQUENCE [LARGE SCALE GENOMIC DNA]</scope>
    <source>
        <strain evidence="2 3">B856</strain>
    </source>
</reference>
<organism evidence="2 3">
    <name type="scientific">Pseudo-nitzschia multistriata</name>
    <dbReference type="NCBI Taxonomy" id="183589"/>
    <lineage>
        <taxon>Eukaryota</taxon>
        <taxon>Sar</taxon>
        <taxon>Stramenopiles</taxon>
        <taxon>Ochrophyta</taxon>
        <taxon>Bacillariophyta</taxon>
        <taxon>Bacillariophyceae</taxon>
        <taxon>Bacillariophycidae</taxon>
        <taxon>Bacillariales</taxon>
        <taxon>Bacillariaceae</taxon>
        <taxon>Pseudo-nitzschia</taxon>
    </lineage>
</organism>
<gene>
    <name evidence="2" type="ORF">PSNMU_V1.4_AUG-EV-PASAV3_0074130</name>
</gene>
<evidence type="ECO:0008006" key="4">
    <source>
        <dbReference type="Google" id="ProtNLM"/>
    </source>
</evidence>
<protein>
    <recommendedName>
        <fullName evidence="4">Serine aminopeptidase S33 domain-containing protein</fullName>
    </recommendedName>
</protein>
<name>A0A448ZEN8_9STRA</name>
<dbReference type="EMBL" id="CAACVS010000288">
    <property type="protein sequence ID" value="VEU40524.1"/>
    <property type="molecule type" value="Genomic_DNA"/>
</dbReference>
<dbReference type="OrthoDB" id="44967at2759"/>
<keyword evidence="3" id="KW-1185">Reference proteome</keyword>
<dbReference type="AlphaFoldDB" id="A0A448ZEN8"/>
<sequence>MLSIRIPALLLFLAMAVQATNVVLKENERIPGKGRYIYSYDDDVANKCGVVVMIGVGTAMPASAYRILSKKTSAGASIVTVFFDHNSGSLDKTDDKKYADFYNAFTENLSEYVPVCEGKSPKIIAGGHSAGGRAGLQAMMHRGIEPDGFIGLDPYQASKDRIRGIGAKAAPATEIASDLPVLSWGFERRTCAVDPKIAGKSQYNLSGENNRVFFRANNGSARGVGHCDFTDSGCGPLPFCPNPQNDDVKDVVAESIKVFAAGVVAGSISKSNFGFDTTNPSVPIDVFVNSEDVFAPSEAEL</sequence>
<proteinExistence type="predicted"/>
<dbReference type="Proteomes" id="UP000291116">
    <property type="component" value="Unassembled WGS sequence"/>
</dbReference>
<accession>A0A448ZEN8</accession>
<feature type="signal peptide" evidence="1">
    <location>
        <begin position="1"/>
        <end position="19"/>
    </location>
</feature>
<evidence type="ECO:0000313" key="2">
    <source>
        <dbReference type="EMBL" id="VEU40524.1"/>
    </source>
</evidence>
<keyword evidence="1" id="KW-0732">Signal</keyword>
<dbReference type="SUPFAM" id="SSF53474">
    <property type="entry name" value="alpha/beta-Hydrolases"/>
    <property type="match status" value="1"/>
</dbReference>
<evidence type="ECO:0000313" key="3">
    <source>
        <dbReference type="Proteomes" id="UP000291116"/>
    </source>
</evidence>
<feature type="chain" id="PRO_5018996529" description="Serine aminopeptidase S33 domain-containing protein" evidence="1">
    <location>
        <begin position="20"/>
        <end position="301"/>
    </location>
</feature>
<dbReference type="Gene3D" id="3.40.50.1820">
    <property type="entry name" value="alpha/beta hydrolase"/>
    <property type="match status" value="1"/>
</dbReference>